<evidence type="ECO:0000313" key="2">
    <source>
        <dbReference type="Proteomes" id="UP001152798"/>
    </source>
</evidence>
<name>A0A9P0HKW6_NEZVI</name>
<dbReference type="OrthoDB" id="10032414at2759"/>
<accession>A0A9P0HKW6</accession>
<organism evidence="1 2">
    <name type="scientific">Nezara viridula</name>
    <name type="common">Southern green stink bug</name>
    <name type="synonym">Cimex viridulus</name>
    <dbReference type="NCBI Taxonomy" id="85310"/>
    <lineage>
        <taxon>Eukaryota</taxon>
        <taxon>Metazoa</taxon>
        <taxon>Ecdysozoa</taxon>
        <taxon>Arthropoda</taxon>
        <taxon>Hexapoda</taxon>
        <taxon>Insecta</taxon>
        <taxon>Pterygota</taxon>
        <taxon>Neoptera</taxon>
        <taxon>Paraneoptera</taxon>
        <taxon>Hemiptera</taxon>
        <taxon>Heteroptera</taxon>
        <taxon>Panheteroptera</taxon>
        <taxon>Pentatomomorpha</taxon>
        <taxon>Pentatomoidea</taxon>
        <taxon>Pentatomidae</taxon>
        <taxon>Pentatominae</taxon>
        <taxon>Nezara</taxon>
    </lineage>
</organism>
<protein>
    <submittedName>
        <fullName evidence="1">Uncharacterized protein</fullName>
    </submittedName>
</protein>
<gene>
    <name evidence="1" type="ORF">NEZAVI_LOCUS12408</name>
</gene>
<dbReference type="EMBL" id="OV725081">
    <property type="protein sequence ID" value="CAH1403893.1"/>
    <property type="molecule type" value="Genomic_DNA"/>
</dbReference>
<sequence>MRPCFPQPQPLPAFMGFLGTLINIGENLNGDSSLEDASRCGRSTDVVSSDIKVLIEEDWSLQVREIADILKIGFGTVQRHLKLLGLTSI</sequence>
<reference evidence="1" key="1">
    <citation type="submission" date="2022-01" db="EMBL/GenBank/DDBJ databases">
        <authorList>
            <person name="King R."/>
        </authorList>
    </citation>
    <scope>NUCLEOTIDE SEQUENCE</scope>
</reference>
<dbReference type="Proteomes" id="UP001152798">
    <property type="component" value="Chromosome 5"/>
</dbReference>
<keyword evidence="2" id="KW-1185">Reference proteome</keyword>
<proteinExistence type="predicted"/>
<dbReference type="AlphaFoldDB" id="A0A9P0HKW6"/>
<evidence type="ECO:0000313" key="1">
    <source>
        <dbReference type="EMBL" id="CAH1403893.1"/>
    </source>
</evidence>